<keyword evidence="9" id="KW-1185">Reference proteome</keyword>
<dbReference type="InterPro" id="IPR020613">
    <property type="entry name" value="Thiolase_CS"/>
</dbReference>
<name>A0A4R4K087_9BACT</name>
<accession>A0A4R4K087</accession>
<keyword evidence="3 5" id="KW-0012">Acyltransferase</keyword>
<dbReference type="PIRSF" id="PIRSF000429">
    <property type="entry name" value="Ac-CoA_Ac_transf"/>
    <property type="match status" value="1"/>
</dbReference>
<sequence>MPEAYIYDAVRTPRGRGKSDGSLHQVAPVQLLAQVLKHLRDRNSLDTRLVDDVIMGCVTPIGEQGADIARTAVMEAGYAESVAGVQLNRFCSSGLEAINMAAARIMSGQEDLIIAGGVECMSRVPMGSDGGALFMDPQIIATHKIVPQGISADLIATKCGYSRSDVDAYAAESYRRATEAQQENRFTRSLVPIQNPSSGVTILDYDEGVRPGTTVESLGKLNPAFEKIGQMGLDALALMKYPELTQIMHVHHAGNSSQIVDGAAGILIGTKEIGEKLGLKPRARIRGFSVIGTEPTLMLSGPVPATHKVLKRAGMSLNDIDLFEVNEAFAAIPMYFMDQLGVDSHKLNVNGGAIALGHPLGATGAIITATLLDELERRNLTTGLATLCIGGGMGVATVFERVG</sequence>
<dbReference type="InterPro" id="IPR020617">
    <property type="entry name" value="Thiolase_C"/>
</dbReference>
<proteinExistence type="inferred from homology"/>
<feature type="domain" description="Thiolase C-terminal" evidence="7">
    <location>
        <begin position="279"/>
        <end position="401"/>
    </location>
</feature>
<dbReference type="InterPro" id="IPR020615">
    <property type="entry name" value="Thiolase_acyl_enz_int_AS"/>
</dbReference>
<dbReference type="RefSeq" id="WP_132121828.1">
    <property type="nucleotide sequence ID" value="NZ_SMJU01000019.1"/>
</dbReference>
<evidence type="ECO:0000313" key="9">
    <source>
        <dbReference type="Proteomes" id="UP000295706"/>
    </source>
</evidence>
<protein>
    <submittedName>
        <fullName evidence="8">Acetyl-CoA C-acetyltransferase</fullName>
        <ecNumber evidence="8">2.3.1.9</ecNumber>
    </submittedName>
</protein>
<evidence type="ECO:0000259" key="6">
    <source>
        <dbReference type="Pfam" id="PF00108"/>
    </source>
</evidence>
<dbReference type="PROSITE" id="PS00737">
    <property type="entry name" value="THIOLASE_2"/>
    <property type="match status" value="1"/>
</dbReference>
<evidence type="ECO:0000256" key="4">
    <source>
        <dbReference type="PIRSR" id="PIRSR000429-1"/>
    </source>
</evidence>
<dbReference type="NCBIfam" id="NF006090">
    <property type="entry name" value="PRK08242.1"/>
    <property type="match status" value="1"/>
</dbReference>
<evidence type="ECO:0000256" key="3">
    <source>
        <dbReference type="ARBA" id="ARBA00023315"/>
    </source>
</evidence>
<dbReference type="SUPFAM" id="SSF53901">
    <property type="entry name" value="Thiolase-like"/>
    <property type="match status" value="2"/>
</dbReference>
<feature type="domain" description="Thiolase N-terminal" evidence="6">
    <location>
        <begin position="5"/>
        <end position="270"/>
    </location>
</feature>
<dbReference type="AlphaFoldDB" id="A0A4R4K087"/>
<dbReference type="CDD" id="cd00751">
    <property type="entry name" value="thiolase"/>
    <property type="match status" value="1"/>
</dbReference>
<dbReference type="Pfam" id="PF00108">
    <property type="entry name" value="Thiolase_N"/>
    <property type="match status" value="1"/>
</dbReference>
<comment type="similarity">
    <text evidence="1 5">Belongs to the thiolase-like superfamily. Thiolase family.</text>
</comment>
<evidence type="ECO:0000256" key="1">
    <source>
        <dbReference type="ARBA" id="ARBA00010982"/>
    </source>
</evidence>
<dbReference type="EMBL" id="SMJU01000019">
    <property type="protein sequence ID" value="TDB59836.1"/>
    <property type="molecule type" value="Genomic_DNA"/>
</dbReference>
<dbReference type="EC" id="2.3.1.9" evidence="8"/>
<dbReference type="InterPro" id="IPR020610">
    <property type="entry name" value="Thiolase_AS"/>
</dbReference>
<dbReference type="Pfam" id="PF02803">
    <property type="entry name" value="Thiolase_C"/>
    <property type="match status" value="1"/>
</dbReference>
<reference evidence="8 9" key="1">
    <citation type="submission" date="2019-02" db="EMBL/GenBank/DDBJ databases">
        <title>Arundinibacter roseus gen. nov., sp. nov., a new member of the family Cytophagaceae.</title>
        <authorList>
            <person name="Szuroczki S."/>
            <person name="Khayer B."/>
            <person name="Sproer C."/>
            <person name="Toumi M."/>
            <person name="Szabo A."/>
            <person name="Felfoldi T."/>
            <person name="Schumann P."/>
            <person name="Toth E."/>
        </authorList>
    </citation>
    <scope>NUCLEOTIDE SEQUENCE [LARGE SCALE GENOMIC DNA]</scope>
    <source>
        <strain evidence="8 9">DMA-k-7a</strain>
    </source>
</reference>
<feature type="active site" description="Acyl-thioester intermediate" evidence="4">
    <location>
        <position position="91"/>
    </location>
</feature>
<evidence type="ECO:0000313" key="8">
    <source>
        <dbReference type="EMBL" id="TDB59836.1"/>
    </source>
</evidence>
<dbReference type="PANTHER" id="PTHR43365">
    <property type="entry name" value="BLR7806 PROTEIN"/>
    <property type="match status" value="1"/>
</dbReference>
<evidence type="ECO:0000256" key="5">
    <source>
        <dbReference type="RuleBase" id="RU003557"/>
    </source>
</evidence>
<dbReference type="Proteomes" id="UP000295706">
    <property type="component" value="Unassembled WGS sequence"/>
</dbReference>
<organism evidence="8 9">
    <name type="scientific">Arundinibacter roseus</name>
    <dbReference type="NCBI Taxonomy" id="2070510"/>
    <lineage>
        <taxon>Bacteria</taxon>
        <taxon>Pseudomonadati</taxon>
        <taxon>Bacteroidota</taxon>
        <taxon>Cytophagia</taxon>
        <taxon>Cytophagales</taxon>
        <taxon>Spirosomataceae</taxon>
        <taxon>Arundinibacter</taxon>
    </lineage>
</organism>
<dbReference type="PROSITE" id="PS00098">
    <property type="entry name" value="THIOLASE_1"/>
    <property type="match status" value="1"/>
</dbReference>
<dbReference type="GO" id="GO:0003985">
    <property type="term" value="F:acetyl-CoA C-acetyltransferase activity"/>
    <property type="evidence" value="ECO:0007669"/>
    <property type="project" value="UniProtKB-EC"/>
</dbReference>
<evidence type="ECO:0000256" key="2">
    <source>
        <dbReference type="ARBA" id="ARBA00022679"/>
    </source>
</evidence>
<dbReference type="PROSITE" id="PS00099">
    <property type="entry name" value="THIOLASE_3"/>
    <property type="match status" value="1"/>
</dbReference>
<dbReference type="OrthoDB" id="9764892at2"/>
<dbReference type="InterPro" id="IPR016039">
    <property type="entry name" value="Thiolase-like"/>
</dbReference>
<feature type="active site" description="Proton acceptor" evidence="4">
    <location>
        <position position="388"/>
    </location>
</feature>
<feature type="active site" description="Proton acceptor" evidence="4">
    <location>
        <position position="358"/>
    </location>
</feature>
<evidence type="ECO:0000259" key="7">
    <source>
        <dbReference type="Pfam" id="PF02803"/>
    </source>
</evidence>
<comment type="caution">
    <text evidence="8">The sequence shown here is derived from an EMBL/GenBank/DDBJ whole genome shotgun (WGS) entry which is preliminary data.</text>
</comment>
<gene>
    <name evidence="8" type="ORF">EZE20_22040</name>
</gene>
<dbReference type="InterPro" id="IPR002155">
    <property type="entry name" value="Thiolase"/>
</dbReference>
<dbReference type="InterPro" id="IPR020616">
    <property type="entry name" value="Thiolase_N"/>
</dbReference>
<dbReference type="NCBIfam" id="TIGR01930">
    <property type="entry name" value="AcCoA-C-Actrans"/>
    <property type="match status" value="1"/>
</dbReference>
<dbReference type="Gene3D" id="3.40.47.10">
    <property type="match status" value="2"/>
</dbReference>
<dbReference type="PANTHER" id="PTHR43365:SF1">
    <property type="entry name" value="ACETYL-COA C-ACYLTRANSFERASE"/>
    <property type="match status" value="1"/>
</dbReference>
<keyword evidence="2 5" id="KW-0808">Transferase</keyword>